<proteinExistence type="predicted"/>
<name>A0ABZ2X0R2_9HYPO</name>
<dbReference type="EMBL" id="CP151263">
    <property type="protein sequence ID" value="WZH46573.1"/>
    <property type="molecule type" value="Genomic_DNA"/>
</dbReference>
<evidence type="ECO:0008006" key="4">
    <source>
        <dbReference type="Google" id="ProtNLM"/>
    </source>
</evidence>
<keyword evidence="3" id="KW-1185">Reference proteome</keyword>
<evidence type="ECO:0000313" key="3">
    <source>
        <dbReference type="Proteomes" id="UP001489902"/>
    </source>
</evidence>
<feature type="coiled-coil region" evidence="1">
    <location>
        <begin position="200"/>
        <end position="248"/>
    </location>
</feature>
<evidence type="ECO:0000256" key="1">
    <source>
        <dbReference type="SAM" id="Coils"/>
    </source>
</evidence>
<sequence>MDGQNPSLLTFAGQDFEISVPKSVAKVHSPVLAGALTLKNATIIPVTEFDFPTVQCLAQYLETGNYGVNADNFPSVISAIGQPIPEHYTRDLLISHARVNAISAHFEIPKLSQLTRSHIAPTLDHYWFDSAFLDTVTVALSSKDPYLQRLLVAKSREHLDSLITSPEFDHSTMLRSFHSTFRVSSTLPQTTAEADSAAKLQELRGQVSTTSSERDDLQQQLAATLSENKELCQRVAEISSERDQLQQRVQDKVVSEEQCDIDFKERLEVQQTDFKKQLAAVTSENDRLRQSVTDLSSAHQLLQQRMKGEEQKASQSTRELAEASAARVELQNELTAYTAKNNQLRKEISAITSGRQLVDQDLRAAEGKVTEYAKKLEEKSKAQEAAERELRVASSERALLRKRWDQEREKVITLTKSNEDLSLALELEKNSDASVLARKRDDLKKALEDEQKEVARLIAENKLKAETLAAANKKAEVYAAQKLRLETQYSEELKRSNSFKAERDVAKQNAIAFMGREHAANNKITKLIDTVQNHEWCRNCGDNFGSWIEDDGSCLILRCLNCRCRHYN</sequence>
<accession>A0ABZ2X0R2</accession>
<dbReference type="Proteomes" id="UP001489902">
    <property type="component" value="Chromosome 4"/>
</dbReference>
<gene>
    <name evidence="2" type="ORF">QYS62_007657</name>
</gene>
<protein>
    <recommendedName>
        <fullName evidence="4">BTB domain-containing protein</fullName>
    </recommendedName>
</protein>
<dbReference type="Gene3D" id="1.10.287.1490">
    <property type="match status" value="1"/>
</dbReference>
<keyword evidence="1" id="KW-0175">Coiled coil</keyword>
<feature type="coiled-coil region" evidence="1">
    <location>
        <begin position="433"/>
        <end position="488"/>
    </location>
</feature>
<feature type="coiled-coil region" evidence="1">
    <location>
        <begin position="299"/>
        <end position="403"/>
    </location>
</feature>
<reference evidence="2 3" key="1">
    <citation type="submission" date="2024-04" db="EMBL/GenBank/DDBJ databases">
        <title>Complete genome sequence of Fusarium acuminatum.</title>
        <authorList>
            <person name="Lan B."/>
        </authorList>
    </citation>
    <scope>NUCLEOTIDE SEQUENCE [LARGE SCALE GENOMIC DNA]</scope>
    <source>
        <strain evidence="2">1A</strain>
    </source>
</reference>
<organism evidence="2 3">
    <name type="scientific">Fusarium acuminatum</name>
    <dbReference type="NCBI Taxonomy" id="5515"/>
    <lineage>
        <taxon>Eukaryota</taxon>
        <taxon>Fungi</taxon>
        <taxon>Dikarya</taxon>
        <taxon>Ascomycota</taxon>
        <taxon>Pezizomycotina</taxon>
        <taxon>Sordariomycetes</taxon>
        <taxon>Hypocreomycetidae</taxon>
        <taxon>Hypocreales</taxon>
        <taxon>Nectriaceae</taxon>
        <taxon>Fusarium</taxon>
        <taxon>Fusarium tricinctum species complex</taxon>
    </lineage>
</organism>
<evidence type="ECO:0000313" key="2">
    <source>
        <dbReference type="EMBL" id="WZH46573.1"/>
    </source>
</evidence>